<sequence>MTEAPEQATARTTAEDRIHALGTTYEGVIVHEGGKRCGLQWTPWVGDWFVSYSPRNGNSHAEGHWDHWVDLALYILRDPMTAKVRPAAHAAVAGVEPLDLYTETGADLSYEDLAERFAPEVDRANGGVR</sequence>
<organism evidence="1 2">
    <name type="scientific">Dactylosporangium salmoneum</name>
    <dbReference type="NCBI Taxonomy" id="53361"/>
    <lineage>
        <taxon>Bacteria</taxon>
        <taxon>Bacillati</taxon>
        <taxon>Actinomycetota</taxon>
        <taxon>Actinomycetes</taxon>
        <taxon>Micromonosporales</taxon>
        <taxon>Micromonosporaceae</taxon>
        <taxon>Dactylosporangium</taxon>
    </lineage>
</organism>
<dbReference type="RefSeq" id="WP_344613416.1">
    <property type="nucleotide sequence ID" value="NZ_BAAARV010000025.1"/>
</dbReference>
<evidence type="ECO:0000313" key="2">
    <source>
        <dbReference type="Proteomes" id="UP001501444"/>
    </source>
</evidence>
<protein>
    <submittedName>
        <fullName evidence="1">Uncharacterized protein</fullName>
    </submittedName>
</protein>
<reference evidence="1 2" key="1">
    <citation type="journal article" date="2019" name="Int. J. Syst. Evol. Microbiol.">
        <title>The Global Catalogue of Microorganisms (GCM) 10K type strain sequencing project: providing services to taxonomists for standard genome sequencing and annotation.</title>
        <authorList>
            <consortium name="The Broad Institute Genomics Platform"/>
            <consortium name="The Broad Institute Genome Sequencing Center for Infectious Disease"/>
            <person name="Wu L."/>
            <person name="Ma J."/>
        </authorList>
    </citation>
    <scope>NUCLEOTIDE SEQUENCE [LARGE SCALE GENOMIC DNA]</scope>
    <source>
        <strain evidence="1 2">JCM 3272</strain>
    </source>
</reference>
<dbReference type="Proteomes" id="UP001501444">
    <property type="component" value="Unassembled WGS sequence"/>
</dbReference>
<gene>
    <name evidence="1" type="ORF">GCM10010170_034660</name>
</gene>
<proteinExistence type="predicted"/>
<dbReference type="EMBL" id="BAAARV010000025">
    <property type="protein sequence ID" value="GAA2347250.1"/>
    <property type="molecule type" value="Genomic_DNA"/>
</dbReference>
<name>A0ABN3GB04_9ACTN</name>
<comment type="caution">
    <text evidence="1">The sequence shown here is derived from an EMBL/GenBank/DDBJ whole genome shotgun (WGS) entry which is preliminary data.</text>
</comment>
<evidence type="ECO:0000313" key="1">
    <source>
        <dbReference type="EMBL" id="GAA2347250.1"/>
    </source>
</evidence>
<accession>A0ABN3GB04</accession>
<keyword evidence="2" id="KW-1185">Reference proteome</keyword>